<evidence type="ECO:0000313" key="5">
    <source>
        <dbReference type="Proteomes" id="UP001354931"/>
    </source>
</evidence>
<dbReference type="EMBL" id="JAOZYC010000046">
    <property type="protein sequence ID" value="MEB8337384.1"/>
    <property type="molecule type" value="Genomic_DNA"/>
</dbReference>
<dbReference type="PANTHER" id="PTHR43377">
    <property type="entry name" value="BILIVERDIN REDUCTASE A"/>
    <property type="match status" value="1"/>
</dbReference>
<comment type="similarity">
    <text evidence="1">Belongs to the Gfo/Idh/MocA family.</text>
</comment>
<dbReference type="Pfam" id="PF01408">
    <property type="entry name" value="GFO_IDH_MocA"/>
    <property type="match status" value="1"/>
</dbReference>
<sequence>MKRAAIIGTGHRAQMYTKALAARPHYDIPLLADPSPTRIAHHNRLLGSLGRAEAAACDPADFGAALRDHRIDEVVVTTVDATHHTYINTALEAGCRVVTEKPMTTDAAKCRAILETVDRTGGELSVGFNYRYNPAHEKVWQLLHDGAIGEIRSVHFEWLLDVRHGADYFRRWHREKQHSGGLLVHKSGHHFDLVNWWLGAAPSRVYAEGGLVFYGRDNGERTGLRRDYVRAHGSAEAADDPYAIHLADDPNLKSLYTDAESAGDSDYVRDRNVFGDAIDAEDDLSVLVRYDSGATMTYHLTAYSPWEGYRVMFNGTGGRLELEVEENTWQPPKVTMGGDGASHGGVVMDRPGRTSILLRPLWEAPREIPYEWSAGSHGGGDLRMLKELFGPLGDGSDEGAVPAAGKGATARDGALALAVGVAGNESLVSGLPVETGHLW</sequence>
<organism evidence="4 5">
    <name type="scientific">Streptomyces endophyticus</name>
    <dbReference type="NCBI Taxonomy" id="714166"/>
    <lineage>
        <taxon>Bacteria</taxon>
        <taxon>Bacillati</taxon>
        <taxon>Actinomycetota</taxon>
        <taxon>Actinomycetes</taxon>
        <taxon>Kitasatosporales</taxon>
        <taxon>Streptomycetaceae</taxon>
        <taxon>Streptomyces</taxon>
    </lineage>
</organism>
<feature type="domain" description="Gfo/Idh/MocA-like oxidoreductase C-terminal" evidence="3">
    <location>
        <begin position="142"/>
        <end position="343"/>
    </location>
</feature>
<dbReference type="Gene3D" id="3.40.50.720">
    <property type="entry name" value="NAD(P)-binding Rossmann-like Domain"/>
    <property type="match status" value="1"/>
</dbReference>
<gene>
    <name evidence="4" type="ORF">OKJ99_07625</name>
</gene>
<protein>
    <submittedName>
        <fullName evidence="4">Gfo/Idh/MocA family oxidoreductase</fullName>
    </submittedName>
</protein>
<dbReference type="SUPFAM" id="SSF51735">
    <property type="entry name" value="NAD(P)-binding Rossmann-fold domains"/>
    <property type="match status" value="1"/>
</dbReference>
<dbReference type="InterPro" id="IPR036291">
    <property type="entry name" value="NAD(P)-bd_dom_sf"/>
</dbReference>
<reference evidence="4 5" key="1">
    <citation type="submission" date="2022-10" db="EMBL/GenBank/DDBJ databases">
        <authorList>
            <person name="Xie J."/>
            <person name="Shen N."/>
        </authorList>
    </citation>
    <scope>NUCLEOTIDE SEQUENCE [LARGE SCALE GENOMIC DNA]</scope>
    <source>
        <strain evidence="4 5">YIM65594</strain>
    </source>
</reference>
<evidence type="ECO:0000313" key="4">
    <source>
        <dbReference type="EMBL" id="MEB8337384.1"/>
    </source>
</evidence>
<name>A0ABU6F0J6_9ACTN</name>
<keyword evidence="5" id="KW-1185">Reference proteome</keyword>
<evidence type="ECO:0000259" key="2">
    <source>
        <dbReference type="Pfam" id="PF01408"/>
    </source>
</evidence>
<dbReference type="InterPro" id="IPR004104">
    <property type="entry name" value="Gfo/Idh/MocA-like_OxRdtase_C"/>
</dbReference>
<evidence type="ECO:0000256" key="1">
    <source>
        <dbReference type="ARBA" id="ARBA00010928"/>
    </source>
</evidence>
<dbReference type="PANTHER" id="PTHR43377:SF2">
    <property type="entry name" value="BINDING ROSSMANN FOLD OXIDOREDUCTASE, PUTATIVE (AFU_ORTHOLOGUE AFUA_4G00560)-RELATED"/>
    <property type="match status" value="1"/>
</dbReference>
<dbReference type="Gene3D" id="3.30.360.10">
    <property type="entry name" value="Dihydrodipicolinate Reductase, domain 2"/>
    <property type="match status" value="1"/>
</dbReference>
<dbReference type="Proteomes" id="UP001354931">
    <property type="component" value="Unassembled WGS sequence"/>
</dbReference>
<accession>A0ABU6F0J6</accession>
<feature type="domain" description="Gfo/Idh/MocA-like oxidoreductase N-terminal" evidence="2">
    <location>
        <begin position="3"/>
        <end position="128"/>
    </location>
</feature>
<proteinExistence type="inferred from homology"/>
<comment type="caution">
    <text evidence="4">The sequence shown here is derived from an EMBL/GenBank/DDBJ whole genome shotgun (WGS) entry which is preliminary data.</text>
</comment>
<evidence type="ECO:0000259" key="3">
    <source>
        <dbReference type="Pfam" id="PF02894"/>
    </source>
</evidence>
<dbReference type="SUPFAM" id="SSF55347">
    <property type="entry name" value="Glyceraldehyde-3-phosphate dehydrogenase-like, C-terminal domain"/>
    <property type="match status" value="1"/>
</dbReference>
<dbReference type="InterPro" id="IPR051450">
    <property type="entry name" value="Gfo/Idh/MocA_Oxidoreductases"/>
</dbReference>
<dbReference type="Pfam" id="PF02894">
    <property type="entry name" value="GFO_IDH_MocA_C"/>
    <property type="match status" value="1"/>
</dbReference>
<dbReference type="InterPro" id="IPR000683">
    <property type="entry name" value="Gfo/Idh/MocA-like_OxRdtase_N"/>
</dbReference>
<dbReference type="RefSeq" id="WP_326015038.1">
    <property type="nucleotide sequence ID" value="NZ_JAOZYC010000046.1"/>
</dbReference>